<feature type="compositionally biased region" description="Low complexity" evidence="3">
    <location>
        <begin position="32"/>
        <end position="44"/>
    </location>
</feature>
<dbReference type="RefSeq" id="XP_072575040.1">
    <property type="nucleotide sequence ID" value="XM_072718939.1"/>
</dbReference>
<feature type="compositionally biased region" description="Low complexity" evidence="3">
    <location>
        <begin position="282"/>
        <end position="291"/>
    </location>
</feature>
<dbReference type="GeneID" id="112911249"/>
<organism evidence="4 5">
    <name type="scientific">Vulpes vulpes</name>
    <name type="common">Red fox</name>
    <dbReference type="NCBI Taxonomy" id="9627"/>
    <lineage>
        <taxon>Eukaryota</taxon>
        <taxon>Metazoa</taxon>
        <taxon>Chordata</taxon>
        <taxon>Craniata</taxon>
        <taxon>Vertebrata</taxon>
        <taxon>Euteleostomi</taxon>
        <taxon>Mammalia</taxon>
        <taxon>Eutheria</taxon>
        <taxon>Laurasiatheria</taxon>
        <taxon>Carnivora</taxon>
        <taxon>Caniformia</taxon>
        <taxon>Canidae</taxon>
        <taxon>Vulpes</taxon>
    </lineage>
</organism>
<keyword evidence="2" id="KW-0809">Transit peptide</keyword>
<evidence type="ECO:0000256" key="2">
    <source>
        <dbReference type="ARBA" id="ARBA00022946"/>
    </source>
</evidence>
<evidence type="ECO:0000256" key="1">
    <source>
        <dbReference type="ARBA" id="ARBA00007692"/>
    </source>
</evidence>
<accession>A0ABM4XAH2</accession>
<dbReference type="Pfam" id="PF02536">
    <property type="entry name" value="mTERF"/>
    <property type="match status" value="1"/>
</dbReference>
<feature type="compositionally biased region" description="Polar residues" evidence="3">
    <location>
        <begin position="254"/>
        <end position="263"/>
    </location>
</feature>
<sequence>MAALRRQVLHGHRAWARTWARTWAPAWARLAAQPRGAPSPTAASSGGGRGASPPVQTLEDAQEPGCGVRAPPCPLEKQSGPAAPGPGAPGEVAGALLDMGFSDEHVRGLLSVWPGAQPRQLLDVVSELILLGVNPEPLCAALRSSPHLLALPAAHVKRRSSYLRRLGLGEGKLKTLLLCCPEVFTMHQRDIDSIVGVLKDKCLFTGQQVTRILHRCPYVLREDPGDLEYKFQTRQPARPLPSTPSIKNRRNPNGRAQQPTTNLRGARSIDTSPRKLLGRSWLSPSLTPSPLRLDAATREAQTGRRSSQ</sequence>
<comment type="similarity">
    <text evidence="1">Belongs to the mTERF family.</text>
</comment>
<keyword evidence="4" id="KW-1185">Reference proteome</keyword>
<gene>
    <name evidence="5" type="primary">MTERF4</name>
</gene>
<name>A0ABM4XAH2_VULVU</name>
<evidence type="ECO:0000256" key="3">
    <source>
        <dbReference type="SAM" id="MobiDB-lite"/>
    </source>
</evidence>
<evidence type="ECO:0000313" key="4">
    <source>
        <dbReference type="Proteomes" id="UP001652641"/>
    </source>
</evidence>
<dbReference type="Proteomes" id="UP001652641">
    <property type="component" value="Chromosome 9"/>
</dbReference>
<protein>
    <submittedName>
        <fullName evidence="5">Transcription termination factor 4, mitochondrial isoform X1</fullName>
    </submittedName>
</protein>
<feature type="region of interest" description="Disordered" evidence="3">
    <location>
        <begin position="32"/>
        <end position="88"/>
    </location>
</feature>
<dbReference type="InterPro" id="IPR038538">
    <property type="entry name" value="MTERF_sf"/>
</dbReference>
<evidence type="ECO:0000313" key="5">
    <source>
        <dbReference type="RefSeq" id="XP_072575040.1"/>
    </source>
</evidence>
<reference evidence="5" key="1">
    <citation type="submission" date="2025-08" db="UniProtKB">
        <authorList>
            <consortium name="RefSeq"/>
        </authorList>
    </citation>
    <scope>IDENTIFICATION</scope>
    <source>
        <tissue evidence="5">Cell line</tissue>
    </source>
</reference>
<feature type="region of interest" description="Disordered" evidence="3">
    <location>
        <begin position="230"/>
        <end position="308"/>
    </location>
</feature>
<dbReference type="Gene3D" id="1.25.70.10">
    <property type="entry name" value="Transcription termination factor 3, mitochondrial"/>
    <property type="match status" value="1"/>
</dbReference>
<proteinExistence type="inferred from homology"/>
<feature type="compositionally biased region" description="Polar residues" evidence="3">
    <location>
        <begin position="299"/>
        <end position="308"/>
    </location>
</feature>
<dbReference type="InterPro" id="IPR003690">
    <property type="entry name" value="MTERF"/>
</dbReference>